<dbReference type="SUPFAM" id="SSF81593">
    <property type="entry name" value="Nucleotidyltransferase substrate binding subunit/domain"/>
    <property type="match status" value="1"/>
</dbReference>
<protein>
    <submittedName>
        <fullName evidence="1">Nucleotidyltransferase substrate binding protein</fullName>
    </submittedName>
</protein>
<proteinExistence type="predicted"/>
<reference evidence="1 2" key="1">
    <citation type="submission" date="2023-02" db="EMBL/GenBank/DDBJ databases">
        <title>Comparative genome analysis of Eubacterium limosum species.</title>
        <authorList>
            <person name="Bak J.E."/>
        </authorList>
    </citation>
    <scope>NUCLEOTIDE SEQUENCE [LARGE SCALE GENOMIC DNA]</scope>
    <source>
        <strain evidence="1 2">KGMB01548</strain>
    </source>
</reference>
<dbReference type="RefSeq" id="WP_133964707.1">
    <property type="nucleotide sequence ID" value="NZ_CP171347.1"/>
</dbReference>
<dbReference type="InterPro" id="IPR010235">
    <property type="entry name" value="HepT"/>
</dbReference>
<organism evidence="1 2">
    <name type="scientific">Eubacterium limosum</name>
    <dbReference type="NCBI Taxonomy" id="1736"/>
    <lineage>
        <taxon>Bacteria</taxon>
        <taxon>Bacillati</taxon>
        <taxon>Bacillota</taxon>
        <taxon>Clostridia</taxon>
        <taxon>Eubacteriales</taxon>
        <taxon>Eubacteriaceae</taxon>
        <taxon>Eubacterium</taxon>
    </lineage>
</organism>
<dbReference type="EMBL" id="JAQSVD010000009">
    <property type="protein sequence ID" value="MDE1471625.1"/>
    <property type="molecule type" value="Genomic_DNA"/>
</dbReference>
<accession>A0ABT5US90</accession>
<sequence>MMFLRILREETFFANGLIEDEAFWIQILNDRNVTFYLWSNEAADKIYERIITSYTDIFKKLYKKIT</sequence>
<dbReference type="Proteomes" id="UP001215087">
    <property type="component" value="Unassembled WGS sequence"/>
</dbReference>
<name>A0ABT5US90_EUBLI</name>
<comment type="caution">
    <text evidence="1">The sequence shown here is derived from an EMBL/GenBank/DDBJ whole genome shotgun (WGS) entry which is preliminary data.</text>
</comment>
<dbReference type="Gene3D" id="1.20.120.330">
    <property type="entry name" value="Nucleotidyltransferases domain 2"/>
    <property type="match status" value="1"/>
</dbReference>
<gene>
    <name evidence="1" type="ORF">PTZ04_15320</name>
</gene>
<dbReference type="Pfam" id="PF08780">
    <property type="entry name" value="NTase_sub_bind"/>
    <property type="match status" value="1"/>
</dbReference>
<evidence type="ECO:0000313" key="2">
    <source>
        <dbReference type="Proteomes" id="UP001215087"/>
    </source>
</evidence>
<keyword evidence="2" id="KW-1185">Reference proteome</keyword>
<evidence type="ECO:0000313" key="1">
    <source>
        <dbReference type="EMBL" id="MDE1471625.1"/>
    </source>
</evidence>